<keyword evidence="9" id="KW-0472">Membrane</keyword>
<dbReference type="eggNOG" id="COG1120">
    <property type="taxonomic scope" value="Bacteria"/>
</dbReference>
<protein>
    <submittedName>
        <fullName evidence="12">Probable siderophore transport system ATP-binding protein YusV</fullName>
    </submittedName>
    <submittedName>
        <fullName evidence="11">Putative ferrichrome ABC transporter, ATP-binding protein FhuC</fullName>
    </submittedName>
</protein>
<dbReference type="InterPro" id="IPR051535">
    <property type="entry name" value="Siderophore_ABC-ATPase"/>
</dbReference>
<keyword evidence="2" id="KW-0813">Transport</keyword>
<keyword evidence="7" id="KW-0408">Iron</keyword>
<gene>
    <name evidence="12" type="primary">yusV_2</name>
    <name evidence="11" type="ORF">HMPREF3195_00453</name>
    <name evidence="12" type="ORF">NCTC11460_00524</name>
</gene>
<evidence type="ECO:0000256" key="1">
    <source>
        <dbReference type="ARBA" id="ARBA00004202"/>
    </source>
</evidence>
<evidence type="ECO:0000256" key="9">
    <source>
        <dbReference type="ARBA" id="ARBA00023136"/>
    </source>
</evidence>
<keyword evidence="6 11" id="KW-0067">ATP-binding</keyword>
<dbReference type="RefSeq" id="WP_002843601.1">
    <property type="nucleotide sequence ID" value="NZ_CAMPYD010000024.1"/>
</dbReference>
<dbReference type="Proteomes" id="UP000070326">
    <property type="component" value="Unassembled WGS sequence"/>
</dbReference>
<proteinExistence type="predicted"/>
<dbReference type="STRING" id="1261.HMPREF3195_00453"/>
<evidence type="ECO:0000256" key="7">
    <source>
        <dbReference type="ARBA" id="ARBA00023004"/>
    </source>
</evidence>
<dbReference type="InterPro" id="IPR017871">
    <property type="entry name" value="ABC_transporter-like_CS"/>
</dbReference>
<dbReference type="AlphaFoldDB" id="A0A135YX70"/>
<evidence type="ECO:0000313" key="12">
    <source>
        <dbReference type="EMBL" id="SUB60617.1"/>
    </source>
</evidence>
<dbReference type="FunFam" id="3.40.50.300:FF:000134">
    <property type="entry name" value="Iron-enterobactin ABC transporter ATP-binding protein"/>
    <property type="match status" value="1"/>
</dbReference>
<dbReference type="EMBL" id="UGTB01000004">
    <property type="protein sequence ID" value="SUB60617.1"/>
    <property type="molecule type" value="Genomic_DNA"/>
</dbReference>
<evidence type="ECO:0000256" key="3">
    <source>
        <dbReference type="ARBA" id="ARBA00022475"/>
    </source>
</evidence>
<evidence type="ECO:0000313" key="14">
    <source>
        <dbReference type="Proteomes" id="UP000255101"/>
    </source>
</evidence>
<reference evidence="12 14" key="2">
    <citation type="submission" date="2018-06" db="EMBL/GenBank/DDBJ databases">
        <authorList>
            <consortium name="Pathogen Informatics"/>
            <person name="Doyle S."/>
        </authorList>
    </citation>
    <scope>NUCLEOTIDE SEQUENCE [LARGE SCALE GENOMIC DNA]</scope>
    <source>
        <strain evidence="12 14">NCTC11460</strain>
    </source>
</reference>
<evidence type="ECO:0000259" key="10">
    <source>
        <dbReference type="PROSITE" id="PS50893"/>
    </source>
</evidence>
<evidence type="ECO:0000256" key="4">
    <source>
        <dbReference type="ARBA" id="ARBA00022496"/>
    </source>
</evidence>
<organism evidence="11 13">
    <name type="scientific">Peptostreptococcus anaerobius</name>
    <dbReference type="NCBI Taxonomy" id="1261"/>
    <lineage>
        <taxon>Bacteria</taxon>
        <taxon>Bacillati</taxon>
        <taxon>Bacillota</taxon>
        <taxon>Clostridia</taxon>
        <taxon>Peptostreptococcales</taxon>
        <taxon>Peptostreptococcaceae</taxon>
        <taxon>Peptostreptococcus</taxon>
    </lineage>
</organism>
<evidence type="ECO:0000313" key="13">
    <source>
        <dbReference type="Proteomes" id="UP000070326"/>
    </source>
</evidence>
<reference evidence="11 13" key="1">
    <citation type="submission" date="2016-02" db="EMBL/GenBank/DDBJ databases">
        <authorList>
            <person name="Wen L."/>
            <person name="He K."/>
            <person name="Yang H."/>
        </authorList>
    </citation>
    <scope>NUCLEOTIDE SEQUENCE [LARGE SCALE GENOMIC DNA]</scope>
    <source>
        <strain evidence="11 13">MJR8628A</strain>
    </source>
</reference>
<dbReference type="PROSITE" id="PS00211">
    <property type="entry name" value="ABC_TRANSPORTER_1"/>
    <property type="match status" value="1"/>
</dbReference>
<dbReference type="PATRIC" id="fig|1261.3.peg.1275"/>
<dbReference type="Gene3D" id="3.40.50.300">
    <property type="entry name" value="P-loop containing nucleotide triphosphate hydrolases"/>
    <property type="match status" value="1"/>
</dbReference>
<sequence length="254" mass="28745">MEVKNLSFSYSKNSPLILDDISFKISDGKITTILGPNGCGKSTLFYLMTKNLEPKIGEVTLGYRRIDSMTNREFAKKVAIVHQYNKVANDITVRQLVSYGRTPYQVMMKAKSEDDEKMIDWAMDVTDLGPVKDRTVNSLSGGQKQRVWIAMALAQGTKILFLDEPTTYLDIKYQLETLKLIRNLNRDLGITIIMVLHDINQAMYYSDEIIGLKNGKVLVKGDAKEVITEKVIEDLYGVHLKIIDLDGEKVIMNV</sequence>
<dbReference type="GO" id="GO:0005886">
    <property type="term" value="C:plasma membrane"/>
    <property type="evidence" value="ECO:0007669"/>
    <property type="project" value="UniProtKB-SubCell"/>
</dbReference>
<name>A0A135YX70_9FIRM</name>
<keyword evidence="4" id="KW-0410">Iron transport</keyword>
<evidence type="ECO:0000256" key="5">
    <source>
        <dbReference type="ARBA" id="ARBA00022741"/>
    </source>
</evidence>
<evidence type="ECO:0000256" key="6">
    <source>
        <dbReference type="ARBA" id="ARBA00022840"/>
    </source>
</evidence>
<evidence type="ECO:0000313" key="11">
    <source>
        <dbReference type="EMBL" id="KXI13982.1"/>
    </source>
</evidence>
<dbReference type="PANTHER" id="PTHR42771:SF10">
    <property type="entry name" value="FERRICHROME TRANSPORT ATP-BINDING PROTEIN FHUC"/>
    <property type="match status" value="1"/>
</dbReference>
<dbReference type="Pfam" id="PF00005">
    <property type="entry name" value="ABC_tran"/>
    <property type="match status" value="1"/>
</dbReference>
<dbReference type="PANTHER" id="PTHR42771">
    <property type="entry name" value="IRON(3+)-HYDROXAMATE IMPORT ATP-BINDING PROTEIN FHUC"/>
    <property type="match status" value="1"/>
</dbReference>
<dbReference type="GO" id="GO:0005524">
    <property type="term" value="F:ATP binding"/>
    <property type="evidence" value="ECO:0007669"/>
    <property type="project" value="UniProtKB-KW"/>
</dbReference>
<dbReference type="GO" id="GO:0006826">
    <property type="term" value="P:iron ion transport"/>
    <property type="evidence" value="ECO:0007669"/>
    <property type="project" value="UniProtKB-KW"/>
</dbReference>
<dbReference type="InterPro" id="IPR027417">
    <property type="entry name" value="P-loop_NTPase"/>
</dbReference>
<keyword evidence="8" id="KW-0406">Ion transport</keyword>
<comment type="subcellular location">
    <subcellularLocation>
        <location evidence="1">Cell membrane</location>
        <topology evidence="1">Peripheral membrane protein</topology>
    </subcellularLocation>
</comment>
<evidence type="ECO:0000256" key="8">
    <source>
        <dbReference type="ARBA" id="ARBA00023065"/>
    </source>
</evidence>
<dbReference type="SUPFAM" id="SSF52540">
    <property type="entry name" value="P-loop containing nucleoside triphosphate hydrolases"/>
    <property type="match status" value="1"/>
</dbReference>
<feature type="domain" description="ABC transporter" evidence="10">
    <location>
        <begin position="1"/>
        <end position="239"/>
    </location>
</feature>
<dbReference type="CDD" id="cd03214">
    <property type="entry name" value="ABC_Iron-Siderophores_B12_Hemin"/>
    <property type="match status" value="1"/>
</dbReference>
<dbReference type="GO" id="GO:0016887">
    <property type="term" value="F:ATP hydrolysis activity"/>
    <property type="evidence" value="ECO:0007669"/>
    <property type="project" value="InterPro"/>
</dbReference>
<dbReference type="PROSITE" id="PS50893">
    <property type="entry name" value="ABC_TRANSPORTER_2"/>
    <property type="match status" value="1"/>
</dbReference>
<keyword evidence="3" id="KW-1003">Cell membrane</keyword>
<evidence type="ECO:0000256" key="2">
    <source>
        <dbReference type="ARBA" id="ARBA00022448"/>
    </source>
</evidence>
<dbReference type="GeneID" id="79842549"/>
<keyword evidence="5" id="KW-0547">Nucleotide-binding</keyword>
<dbReference type="EMBL" id="LSQZ01000015">
    <property type="protein sequence ID" value="KXI13982.1"/>
    <property type="molecule type" value="Genomic_DNA"/>
</dbReference>
<dbReference type="InterPro" id="IPR003439">
    <property type="entry name" value="ABC_transporter-like_ATP-bd"/>
</dbReference>
<dbReference type="SMART" id="SM00382">
    <property type="entry name" value="AAA"/>
    <property type="match status" value="1"/>
</dbReference>
<dbReference type="InterPro" id="IPR003593">
    <property type="entry name" value="AAA+_ATPase"/>
</dbReference>
<dbReference type="Proteomes" id="UP000255101">
    <property type="component" value="Unassembled WGS sequence"/>
</dbReference>
<accession>A0A135YX70</accession>